<dbReference type="Gene3D" id="1.10.357.10">
    <property type="entry name" value="Tetracycline Repressor, domain 2"/>
    <property type="match status" value="1"/>
</dbReference>
<comment type="function">
    <text evidence="8">Membrane-associated protein that warps the membrane surface to access and bind aromatic isoprenes with high specificity, including ubiquinone (CoQ) isoprene intermediates and presents them directly to Coq7, therefore facilitating the Coq7-mediated hydroxylase step. Participates in the biosynthesis of coenzyme Q, also named ubiquinone, an essential lipid-soluble electron transporter for aerobic cellular respiration.</text>
</comment>
<evidence type="ECO:0000256" key="2">
    <source>
        <dbReference type="ARBA" id="ARBA00004749"/>
    </source>
</evidence>
<dbReference type="PANTHER" id="PTHR21427:SF19">
    <property type="entry name" value="UBIQUINONE BIOSYNTHESIS PROTEIN COQ9, MITOCHONDRIAL"/>
    <property type="match status" value="1"/>
</dbReference>
<evidence type="ECO:0000256" key="3">
    <source>
        <dbReference type="ARBA" id="ARBA00010766"/>
    </source>
</evidence>
<evidence type="ECO:0000256" key="7">
    <source>
        <dbReference type="ARBA" id="ARBA00023128"/>
    </source>
</evidence>
<reference evidence="10 11" key="1">
    <citation type="submission" date="2024-04" db="EMBL/GenBank/DDBJ databases">
        <title>Phyllosticta paracitricarpa is synonymous to the EU quarantine fungus P. citricarpa based on phylogenomic analyses.</title>
        <authorList>
            <consortium name="Lawrence Berkeley National Laboratory"/>
            <person name="Van ingen-buijs V.A."/>
            <person name="Van westerhoven A.C."/>
            <person name="Haridas S."/>
            <person name="Skiadas P."/>
            <person name="Martin F."/>
            <person name="Groenewald J.Z."/>
            <person name="Crous P.W."/>
            <person name="Seidl M.F."/>
        </authorList>
    </citation>
    <scope>NUCLEOTIDE SEQUENCE [LARGE SCALE GENOMIC DNA]</scope>
    <source>
        <strain evidence="10 11">CPC 17464</strain>
    </source>
</reference>
<comment type="pathway">
    <text evidence="2 8">Cofactor biosynthesis; ubiquinone biosynthesis.</text>
</comment>
<dbReference type="InterPro" id="IPR012762">
    <property type="entry name" value="Ubiq_biosynth_COQ9"/>
</dbReference>
<keyword evidence="5" id="KW-0809">Transit peptide</keyword>
<dbReference type="Pfam" id="PF08511">
    <property type="entry name" value="COQ9"/>
    <property type="match status" value="1"/>
</dbReference>
<comment type="similarity">
    <text evidence="3 8">Belongs to the COQ9 family.</text>
</comment>
<evidence type="ECO:0000256" key="8">
    <source>
        <dbReference type="RuleBase" id="RU366063"/>
    </source>
</evidence>
<keyword evidence="6 8" id="KW-0446">Lipid-binding</keyword>
<evidence type="ECO:0000313" key="10">
    <source>
        <dbReference type="EMBL" id="KAK7533234.1"/>
    </source>
</evidence>
<dbReference type="NCBIfam" id="TIGR02396">
    <property type="entry name" value="diverge_rpsU"/>
    <property type="match status" value="1"/>
</dbReference>
<comment type="subcellular location">
    <subcellularLocation>
        <location evidence="1 8">Mitochondrion</location>
    </subcellularLocation>
</comment>
<dbReference type="EMBL" id="JBBPEH010000010">
    <property type="protein sequence ID" value="KAK7533234.1"/>
    <property type="molecule type" value="Genomic_DNA"/>
</dbReference>
<proteinExistence type="inferred from homology"/>
<accession>A0ABR1LDB4</accession>
<keyword evidence="7 8" id="KW-0496">Mitochondrion</keyword>
<evidence type="ECO:0000256" key="6">
    <source>
        <dbReference type="ARBA" id="ARBA00023121"/>
    </source>
</evidence>
<dbReference type="PANTHER" id="PTHR21427">
    <property type="entry name" value="UBIQUINONE BIOSYNTHESIS PROTEIN COQ9, MITOCHONDRIAL"/>
    <property type="match status" value="1"/>
</dbReference>
<name>A0ABR1LDB4_9PEZI</name>
<dbReference type="InterPro" id="IPR013718">
    <property type="entry name" value="COQ9_C"/>
</dbReference>
<keyword evidence="11" id="KW-1185">Reference proteome</keyword>
<evidence type="ECO:0000313" key="11">
    <source>
        <dbReference type="Proteomes" id="UP001360953"/>
    </source>
</evidence>
<dbReference type="GeneID" id="92037059"/>
<comment type="caution">
    <text evidence="10">The sequence shown here is derived from an EMBL/GenBank/DDBJ whole genome shotgun (WGS) entry which is preliminary data.</text>
</comment>
<evidence type="ECO:0000256" key="4">
    <source>
        <dbReference type="ARBA" id="ARBA00022688"/>
    </source>
</evidence>
<gene>
    <name evidence="10" type="ORF">J3D65DRAFT_75631</name>
</gene>
<protein>
    <recommendedName>
        <fullName evidence="8">Ubiquinone biosynthesis protein</fullName>
    </recommendedName>
</protein>
<evidence type="ECO:0000259" key="9">
    <source>
        <dbReference type="Pfam" id="PF08511"/>
    </source>
</evidence>
<feature type="domain" description="COQ9 C-terminal" evidence="9">
    <location>
        <begin position="159"/>
        <end position="229"/>
    </location>
</feature>
<dbReference type="Proteomes" id="UP001360953">
    <property type="component" value="Unassembled WGS sequence"/>
</dbReference>
<evidence type="ECO:0000256" key="1">
    <source>
        <dbReference type="ARBA" id="ARBA00004173"/>
    </source>
</evidence>
<organism evidence="10 11">
    <name type="scientific">Phyllosticta citribraziliensis</name>
    <dbReference type="NCBI Taxonomy" id="989973"/>
    <lineage>
        <taxon>Eukaryota</taxon>
        <taxon>Fungi</taxon>
        <taxon>Dikarya</taxon>
        <taxon>Ascomycota</taxon>
        <taxon>Pezizomycotina</taxon>
        <taxon>Dothideomycetes</taxon>
        <taxon>Dothideomycetes incertae sedis</taxon>
        <taxon>Botryosphaeriales</taxon>
        <taxon>Phyllostictaceae</taxon>
        <taxon>Phyllosticta</taxon>
    </lineage>
</organism>
<dbReference type="RefSeq" id="XP_066652627.1">
    <property type="nucleotide sequence ID" value="XM_066804153.1"/>
</dbReference>
<keyword evidence="4 8" id="KW-0831">Ubiquinone biosynthesis</keyword>
<sequence length="258" mass="28438">MASPTRCIRPGLGHLRYLHRHIASAAAARRALYHSYDHAQSPSYPPVESAILSSALVQVPKHGFTNLALQLGARDAGYVEASVNLFPRGAFDLIQYHLAVRRLALRDTVQFANDVNNGGKPLGVGAKVRVLTLERLRANSPIIHRWQEALAIMAQPSYVPASLSELAKLADEIWFLAGDGSVDSSWYTKRATLSTIYAAAEVFMTQDQSKNFKDTESFLDSRLEDLRTVGTTTGAVSQWLDYTGHSVVNMLRSKGMRI</sequence>
<evidence type="ECO:0000256" key="5">
    <source>
        <dbReference type="ARBA" id="ARBA00022946"/>
    </source>
</evidence>